<gene>
    <name evidence="1" type="ORF">HAINFHK1212_1495</name>
</gene>
<sequence length="108" mass="11859">MALIIVLSVMNGLENYQKQQVLSSIPHAIVSEDQPISMEKTLENLPHFVQKAVPINTTNVIYQTAKGVSAGQIIGIQSFSDDPLVDSFEQTKFNEILPSGEFKLVIGD</sequence>
<evidence type="ECO:0000313" key="1">
    <source>
        <dbReference type="EMBL" id="EFA29224.1"/>
    </source>
</evidence>
<protein>
    <submittedName>
        <fullName evidence="1">Lipoprotein releasing system transmembrane protein lolC</fullName>
    </submittedName>
</protein>
<accession>A0A7G2K0X9</accession>
<comment type="caution">
    <text evidence="1">The sequence shown here is derived from an EMBL/GenBank/DDBJ whole genome shotgun (WGS) entry which is preliminary data.</text>
</comment>
<name>A0A7G2K0X9_HAEIF</name>
<organism evidence="1">
    <name type="scientific">Haemophilus influenzae HK1212</name>
    <dbReference type="NCBI Taxonomy" id="456482"/>
    <lineage>
        <taxon>Bacteria</taxon>
        <taxon>Pseudomonadati</taxon>
        <taxon>Pseudomonadota</taxon>
        <taxon>Gammaproteobacteria</taxon>
        <taxon>Pasteurellales</taxon>
        <taxon>Pasteurellaceae</taxon>
        <taxon>Haemophilus</taxon>
    </lineage>
</organism>
<dbReference type="AlphaFoldDB" id="A0A7G2K0X9"/>
<keyword evidence="1" id="KW-0472">Membrane</keyword>
<proteinExistence type="predicted"/>
<reference evidence="1" key="1">
    <citation type="journal article" date="2010" name="Genomics">
        <title>Tracing phylogenomic events leading to diversity of Haemophilus influenzae and the emergence of Brazilian Purpuric Fever (BPF)-associated clones.</title>
        <authorList>
            <person name="Papazisi L."/>
            <person name="Ratnayake S."/>
            <person name="Remortel B.G."/>
            <person name="Bock G.R."/>
            <person name="Liang W."/>
            <person name="Saeed A.I."/>
            <person name="Liu J."/>
            <person name="Fleischmann R.D."/>
            <person name="Kilian M."/>
            <person name="Peterson S.N."/>
        </authorList>
    </citation>
    <scope>NUCLEOTIDE SEQUENCE [LARGE SCALE GENOMIC DNA]</scope>
    <source>
        <strain evidence="1">HK1212</strain>
    </source>
</reference>
<dbReference type="EMBL" id="ABFC01000258">
    <property type="protein sequence ID" value="EFA29224.1"/>
    <property type="molecule type" value="Genomic_DNA"/>
</dbReference>
<feature type="non-terminal residue" evidence="1">
    <location>
        <position position="108"/>
    </location>
</feature>
<keyword evidence="1" id="KW-0812">Transmembrane</keyword>
<keyword evidence="1" id="KW-0449">Lipoprotein</keyword>